<gene>
    <name evidence="1" type="ORF">GLW05_09355</name>
</gene>
<dbReference type="RefSeq" id="WP_160850491.1">
    <property type="nucleotide sequence ID" value="NZ_WMEQ01000005.1"/>
</dbReference>
<organism evidence="1 2">
    <name type="scientific">Pontibacillus yanchengensis</name>
    <dbReference type="NCBI Taxonomy" id="462910"/>
    <lineage>
        <taxon>Bacteria</taxon>
        <taxon>Bacillati</taxon>
        <taxon>Bacillota</taxon>
        <taxon>Bacilli</taxon>
        <taxon>Bacillales</taxon>
        <taxon>Bacillaceae</taxon>
        <taxon>Pontibacillus</taxon>
    </lineage>
</organism>
<accession>A0A6I4ZU86</accession>
<keyword evidence="1" id="KW-0378">Hydrolase</keyword>
<name>A0A6I4ZU86_9BACI</name>
<dbReference type="Proteomes" id="UP000468638">
    <property type="component" value="Unassembled WGS sequence"/>
</dbReference>
<evidence type="ECO:0000313" key="2">
    <source>
        <dbReference type="Proteomes" id="UP000468638"/>
    </source>
</evidence>
<evidence type="ECO:0000313" key="1">
    <source>
        <dbReference type="EMBL" id="MYL33805.1"/>
    </source>
</evidence>
<dbReference type="AlphaFoldDB" id="A0A6I4ZU86"/>
<dbReference type="EMBL" id="WMEQ01000005">
    <property type="protein sequence ID" value="MYL33805.1"/>
    <property type="molecule type" value="Genomic_DNA"/>
</dbReference>
<dbReference type="GO" id="GO:0016787">
    <property type="term" value="F:hydrolase activity"/>
    <property type="evidence" value="ECO:0007669"/>
    <property type="project" value="UniProtKB-KW"/>
</dbReference>
<dbReference type="OrthoDB" id="2706506at2"/>
<sequence>MDDKKKAFYVNLGSREISQLRDGNNDVFKIEATEEDMFRLRQVLNEVFDSDERSFWRAHVPYRHYSQDMDNDEYDSNMRKAYQMIYEFGDEETRKFIKEIGMTDDEQEGTVYGEEDPLA</sequence>
<comment type="caution">
    <text evidence="1">The sequence shown here is derived from an EMBL/GenBank/DDBJ whole genome shotgun (WGS) entry which is preliminary data.</text>
</comment>
<protein>
    <submittedName>
        <fullName evidence="1">Hydrolase</fullName>
    </submittedName>
</protein>
<proteinExistence type="predicted"/>
<reference evidence="1 2" key="1">
    <citation type="submission" date="2019-11" db="EMBL/GenBank/DDBJ databases">
        <title>Genome sequences of 17 halophilic strains isolated from different environments.</title>
        <authorList>
            <person name="Furrow R.E."/>
        </authorList>
    </citation>
    <scope>NUCLEOTIDE SEQUENCE [LARGE SCALE GENOMIC DNA]</scope>
    <source>
        <strain evidence="1 2">22514_16_FS</strain>
    </source>
</reference>